<dbReference type="EMBL" id="ML145107">
    <property type="protein sequence ID" value="TBU60188.1"/>
    <property type="molecule type" value="Genomic_DNA"/>
</dbReference>
<keyword evidence="11" id="KW-1185">Reference proteome</keyword>
<dbReference type="AlphaFoldDB" id="A0A4V2K8J0"/>
<accession>A0A4V2K8J0</accession>
<dbReference type="Pfam" id="PF00172">
    <property type="entry name" value="Zn_clus"/>
    <property type="match status" value="1"/>
</dbReference>
<keyword evidence="5" id="KW-0804">Transcription</keyword>
<sequence length="162" mass="17379">MPRTHRSKTSQMLGPDFVCVLIHRSQLHMVDGALVQPPEDVKEVDQGIDGSKPKHKRSRGVKTACSKCRAAGKRCSDNRPCDRCAKYGLQPCVDAESKKKKNPADEVNAGSPDQSPNPPSSSSPANNPSVVPNPLPLDPFDAAGPSNLGMSDEQHQSKDAIT</sequence>
<evidence type="ECO:0000256" key="1">
    <source>
        <dbReference type="ARBA" id="ARBA00022723"/>
    </source>
</evidence>
<dbReference type="GO" id="GO:0000981">
    <property type="term" value="F:DNA-binding transcription factor activity, RNA polymerase II-specific"/>
    <property type="evidence" value="ECO:0007669"/>
    <property type="project" value="InterPro"/>
</dbReference>
<gene>
    <name evidence="10" type="ORF">BD310DRAFT_923511</name>
</gene>
<evidence type="ECO:0000256" key="3">
    <source>
        <dbReference type="ARBA" id="ARBA00023015"/>
    </source>
</evidence>
<dbReference type="GO" id="GO:0008270">
    <property type="term" value="F:zinc ion binding"/>
    <property type="evidence" value="ECO:0007669"/>
    <property type="project" value="InterPro"/>
</dbReference>
<dbReference type="GO" id="GO:0003677">
    <property type="term" value="F:DNA binding"/>
    <property type="evidence" value="ECO:0007669"/>
    <property type="project" value="UniProtKB-KW"/>
</dbReference>
<proteinExistence type="predicted"/>
<reference evidence="10 11" key="1">
    <citation type="submission" date="2019-01" db="EMBL/GenBank/DDBJ databases">
        <title>Draft genome sequences of three monokaryotic isolates of the white-rot basidiomycete fungus Dichomitus squalens.</title>
        <authorList>
            <consortium name="DOE Joint Genome Institute"/>
            <person name="Lopez S.C."/>
            <person name="Andreopoulos B."/>
            <person name="Pangilinan J."/>
            <person name="Lipzen A."/>
            <person name="Riley R."/>
            <person name="Ahrendt S."/>
            <person name="Ng V."/>
            <person name="Barry K."/>
            <person name="Daum C."/>
            <person name="Grigoriev I.V."/>
            <person name="Hilden K.S."/>
            <person name="Makela M.R."/>
            <person name="de Vries R.P."/>
        </authorList>
    </citation>
    <scope>NUCLEOTIDE SEQUENCE [LARGE SCALE GENOMIC DNA]</scope>
    <source>
        <strain evidence="10 11">CBS 464.89</strain>
    </source>
</reference>
<keyword evidence="1" id="KW-0479">Metal-binding</keyword>
<dbReference type="InterPro" id="IPR050335">
    <property type="entry name" value="ERT1_acuK_gluconeogen_tf"/>
</dbReference>
<evidence type="ECO:0000256" key="2">
    <source>
        <dbReference type="ARBA" id="ARBA00022833"/>
    </source>
</evidence>
<dbReference type="PROSITE" id="PS50048">
    <property type="entry name" value="ZN2_CY6_FUNGAL_2"/>
    <property type="match status" value="1"/>
</dbReference>
<dbReference type="Proteomes" id="UP000292082">
    <property type="component" value="Unassembled WGS sequence"/>
</dbReference>
<feature type="compositionally biased region" description="Basic and acidic residues" evidence="8">
    <location>
        <begin position="152"/>
        <end position="162"/>
    </location>
</feature>
<feature type="domain" description="Zn(2)-C6 fungal-type" evidence="9">
    <location>
        <begin position="64"/>
        <end position="94"/>
    </location>
</feature>
<dbReference type="SMART" id="SM00066">
    <property type="entry name" value="GAL4"/>
    <property type="match status" value="1"/>
</dbReference>
<dbReference type="InterPro" id="IPR036864">
    <property type="entry name" value="Zn2-C6_fun-type_DNA-bd_sf"/>
</dbReference>
<keyword evidence="3" id="KW-0805">Transcription regulation</keyword>
<dbReference type="InterPro" id="IPR001138">
    <property type="entry name" value="Zn2Cys6_DnaBD"/>
</dbReference>
<feature type="region of interest" description="Disordered" evidence="8">
    <location>
        <begin position="92"/>
        <end position="162"/>
    </location>
</feature>
<evidence type="ECO:0000256" key="4">
    <source>
        <dbReference type="ARBA" id="ARBA00023125"/>
    </source>
</evidence>
<evidence type="ECO:0000256" key="6">
    <source>
        <dbReference type="ARBA" id="ARBA00023242"/>
    </source>
</evidence>
<dbReference type="PANTHER" id="PTHR47659:SF7">
    <property type="entry name" value="FUNGAL TRANSCRIPTIONAL REGULATORY PROTEIN, N-TERMINAL DOMAIN-CONTAINING PROTEIN"/>
    <property type="match status" value="1"/>
</dbReference>
<evidence type="ECO:0000256" key="8">
    <source>
        <dbReference type="SAM" id="MobiDB-lite"/>
    </source>
</evidence>
<organism evidence="10 11">
    <name type="scientific">Dichomitus squalens</name>
    <dbReference type="NCBI Taxonomy" id="114155"/>
    <lineage>
        <taxon>Eukaryota</taxon>
        <taxon>Fungi</taxon>
        <taxon>Dikarya</taxon>
        <taxon>Basidiomycota</taxon>
        <taxon>Agaricomycotina</taxon>
        <taxon>Agaricomycetes</taxon>
        <taxon>Polyporales</taxon>
        <taxon>Polyporaceae</taxon>
        <taxon>Dichomitus</taxon>
    </lineage>
</organism>
<evidence type="ECO:0000256" key="5">
    <source>
        <dbReference type="ARBA" id="ARBA00023163"/>
    </source>
</evidence>
<feature type="region of interest" description="Disordered" evidence="8">
    <location>
        <begin position="38"/>
        <end position="63"/>
    </location>
</feature>
<keyword evidence="2" id="KW-0862">Zinc</keyword>
<protein>
    <recommendedName>
        <fullName evidence="7">Transcription activator of gluconeogenesis ERT1</fullName>
    </recommendedName>
</protein>
<dbReference type="PANTHER" id="PTHR47659">
    <property type="entry name" value="ZN(II)2CYS6 TRANSCRIPTION FACTOR (EUROFUNG)-RELATED"/>
    <property type="match status" value="1"/>
</dbReference>
<name>A0A4V2K8J0_9APHY</name>
<evidence type="ECO:0000256" key="7">
    <source>
        <dbReference type="ARBA" id="ARBA00040903"/>
    </source>
</evidence>
<evidence type="ECO:0000259" key="9">
    <source>
        <dbReference type="PROSITE" id="PS50048"/>
    </source>
</evidence>
<keyword evidence="6" id="KW-0539">Nucleus</keyword>
<evidence type="ECO:0000313" key="11">
    <source>
        <dbReference type="Proteomes" id="UP000292082"/>
    </source>
</evidence>
<evidence type="ECO:0000313" key="10">
    <source>
        <dbReference type="EMBL" id="TBU60188.1"/>
    </source>
</evidence>
<dbReference type="SUPFAM" id="SSF57701">
    <property type="entry name" value="Zn2/Cys6 DNA-binding domain"/>
    <property type="match status" value="1"/>
</dbReference>
<keyword evidence="4" id="KW-0238">DNA-binding</keyword>